<evidence type="ECO:0000256" key="1">
    <source>
        <dbReference type="SAM" id="MobiDB-lite"/>
    </source>
</evidence>
<proteinExistence type="predicted"/>
<feature type="region of interest" description="Disordered" evidence="1">
    <location>
        <begin position="497"/>
        <end position="525"/>
    </location>
</feature>
<dbReference type="OrthoDB" id="3669832at2759"/>
<feature type="region of interest" description="Disordered" evidence="1">
    <location>
        <begin position="1"/>
        <end position="210"/>
    </location>
</feature>
<dbReference type="EMBL" id="ML987198">
    <property type="protein sequence ID" value="KAF2246811.1"/>
    <property type="molecule type" value="Genomic_DNA"/>
</dbReference>
<feature type="compositionally biased region" description="Polar residues" evidence="1">
    <location>
        <begin position="120"/>
        <end position="139"/>
    </location>
</feature>
<name>A0A6A6I8W8_9PLEO</name>
<dbReference type="AlphaFoldDB" id="A0A6A6I8W8"/>
<dbReference type="RefSeq" id="XP_033681815.1">
    <property type="nucleotide sequence ID" value="XM_033831356.1"/>
</dbReference>
<evidence type="ECO:0000313" key="3">
    <source>
        <dbReference type="Proteomes" id="UP000800094"/>
    </source>
</evidence>
<accession>A0A6A6I8W8</accession>
<feature type="compositionally biased region" description="Low complexity" evidence="1">
    <location>
        <begin position="164"/>
        <end position="189"/>
    </location>
</feature>
<dbReference type="GeneID" id="54584686"/>
<sequence length="605" mass="66060">MLPIAPNGCSQASSSSGSSTVSRLAASALHNMPRMRMPRTPTTHATTTSVFMPPVRAGGSRSASNAGPTSTGSQNPSKTTPSLRRSPRLHLSPAQSASSSARVDKAVAEPRRSARPKAKNASSDATSSQTPIRVSSSTKPRARGAGKTTPSQPAAPSYPATRRSSSTCAGGSSLSSPSPSLEWSASSQSAPETPPPPLSLHQPSRDPSPRLSRVIEAQDGARPQSPTYKCGHIFHPTHLSIPGLEHCPICVIEAHITSLSTHASTIISHGGWYQWRKAIKPYKKERKGSEARKPRTDFEQATYGWDRTKNKHLDREVEGWRQSRIKMANVLAKLEGLATQEAKWAKNNGEWLGPSAKRALQMYEHAVSSGLLSTVQDGAAIYSRARGLVNESVLKRKRDTEDNEDEEEEEEEAADLAKKLSRGIIPGAYSPEQSLTGTVAQAPPKRKRRSIEGVSFHPDVFVRTDADIDVLRKSATFNTNPNKSAPPPCGILRTSEQTAARHPTNPPQPPPAHTKMPLSDSPSRDRRFFTRKNQRHRDYQAKWAPRAELDIIDTSWDRGVRGKNADPDHVWASGEKYYANLQVEAEQWDRMDYMDALCGDQGIPT</sequence>
<keyword evidence="3" id="KW-1185">Reference proteome</keyword>
<protein>
    <submittedName>
        <fullName evidence="2">Uncharacterized protein</fullName>
    </submittedName>
</protein>
<feature type="compositionally biased region" description="Basic and acidic residues" evidence="1">
    <location>
        <begin position="102"/>
        <end position="112"/>
    </location>
</feature>
<feature type="region of interest" description="Disordered" evidence="1">
    <location>
        <begin position="427"/>
        <end position="451"/>
    </location>
</feature>
<feature type="compositionally biased region" description="Low complexity" evidence="1">
    <location>
        <begin position="10"/>
        <end position="48"/>
    </location>
</feature>
<reference evidence="2" key="1">
    <citation type="journal article" date="2020" name="Stud. Mycol.">
        <title>101 Dothideomycetes genomes: a test case for predicting lifestyles and emergence of pathogens.</title>
        <authorList>
            <person name="Haridas S."/>
            <person name="Albert R."/>
            <person name="Binder M."/>
            <person name="Bloem J."/>
            <person name="Labutti K."/>
            <person name="Salamov A."/>
            <person name="Andreopoulos B."/>
            <person name="Baker S."/>
            <person name="Barry K."/>
            <person name="Bills G."/>
            <person name="Bluhm B."/>
            <person name="Cannon C."/>
            <person name="Castanera R."/>
            <person name="Culley D."/>
            <person name="Daum C."/>
            <person name="Ezra D."/>
            <person name="Gonzalez J."/>
            <person name="Henrissat B."/>
            <person name="Kuo A."/>
            <person name="Liang C."/>
            <person name="Lipzen A."/>
            <person name="Lutzoni F."/>
            <person name="Magnuson J."/>
            <person name="Mondo S."/>
            <person name="Nolan M."/>
            <person name="Ohm R."/>
            <person name="Pangilinan J."/>
            <person name="Park H.-J."/>
            <person name="Ramirez L."/>
            <person name="Alfaro M."/>
            <person name="Sun H."/>
            <person name="Tritt A."/>
            <person name="Yoshinaga Y."/>
            <person name="Zwiers L.-H."/>
            <person name="Turgeon B."/>
            <person name="Goodwin S."/>
            <person name="Spatafora J."/>
            <person name="Crous P."/>
            <person name="Grigoriev I."/>
        </authorList>
    </citation>
    <scope>NUCLEOTIDE SEQUENCE</scope>
    <source>
        <strain evidence="2">CBS 122368</strain>
    </source>
</reference>
<organism evidence="2 3">
    <name type="scientific">Trematosphaeria pertusa</name>
    <dbReference type="NCBI Taxonomy" id="390896"/>
    <lineage>
        <taxon>Eukaryota</taxon>
        <taxon>Fungi</taxon>
        <taxon>Dikarya</taxon>
        <taxon>Ascomycota</taxon>
        <taxon>Pezizomycotina</taxon>
        <taxon>Dothideomycetes</taxon>
        <taxon>Pleosporomycetidae</taxon>
        <taxon>Pleosporales</taxon>
        <taxon>Massarineae</taxon>
        <taxon>Trematosphaeriaceae</taxon>
        <taxon>Trematosphaeria</taxon>
    </lineage>
</organism>
<dbReference type="Proteomes" id="UP000800094">
    <property type="component" value="Unassembled WGS sequence"/>
</dbReference>
<feature type="compositionally biased region" description="Polar residues" evidence="1">
    <location>
        <begin position="61"/>
        <end position="83"/>
    </location>
</feature>
<evidence type="ECO:0000313" key="2">
    <source>
        <dbReference type="EMBL" id="KAF2246811.1"/>
    </source>
</evidence>
<gene>
    <name evidence="2" type="ORF">BU26DRAFT_53658</name>
</gene>